<dbReference type="Proteomes" id="UP000801492">
    <property type="component" value="Unassembled WGS sequence"/>
</dbReference>
<accession>A0A8K0CJY9</accession>
<dbReference type="AlphaFoldDB" id="A0A8K0CJY9"/>
<name>A0A8K0CJY9_IGNLU</name>
<protein>
    <recommendedName>
        <fullName evidence="1">Reverse transcriptase domain-containing protein</fullName>
    </recommendedName>
</protein>
<evidence type="ECO:0000313" key="2">
    <source>
        <dbReference type="EMBL" id="KAF2886466.1"/>
    </source>
</evidence>
<keyword evidence="3" id="KW-1185">Reference proteome</keyword>
<evidence type="ECO:0000259" key="1">
    <source>
        <dbReference type="PROSITE" id="PS50878"/>
    </source>
</evidence>
<evidence type="ECO:0000313" key="3">
    <source>
        <dbReference type="Proteomes" id="UP000801492"/>
    </source>
</evidence>
<reference evidence="2" key="1">
    <citation type="submission" date="2019-08" db="EMBL/GenBank/DDBJ databases">
        <title>The genome of the North American firefly Photinus pyralis.</title>
        <authorList>
            <consortium name="Photinus pyralis genome working group"/>
            <person name="Fallon T.R."/>
            <person name="Sander Lower S.E."/>
            <person name="Weng J.-K."/>
        </authorList>
    </citation>
    <scope>NUCLEOTIDE SEQUENCE</scope>
    <source>
        <strain evidence="2">TRF0915ILg1</strain>
        <tissue evidence="2">Whole body</tissue>
    </source>
</reference>
<proteinExistence type="predicted"/>
<dbReference type="OrthoDB" id="6751474at2759"/>
<gene>
    <name evidence="2" type="ORF">ILUMI_19707</name>
</gene>
<dbReference type="Pfam" id="PF00078">
    <property type="entry name" value="RVT_1"/>
    <property type="match status" value="1"/>
</dbReference>
<dbReference type="PANTHER" id="PTHR47027:SF20">
    <property type="entry name" value="REVERSE TRANSCRIPTASE-LIKE PROTEIN WITH RNA-DIRECTED DNA POLYMERASE DOMAIN"/>
    <property type="match status" value="1"/>
</dbReference>
<sequence>MRHYNTLLSEYRDEYKIPDAECIHIQGEKVTVTEDVVKTAVKALKKTELVAQKFADDQVIIANGREHREYMVRILIEEFHKWGLVVNTKKTKCLCIGTEQENLTIGNNKEIGVCDEYKYLGTIFNREGTVDRETNSRIIKARKAITCLNGILWGKTSQRKESTIYYMRI</sequence>
<comment type="caution">
    <text evidence="2">The sequence shown here is derived from an EMBL/GenBank/DDBJ whole genome shotgun (WGS) entry which is preliminary data.</text>
</comment>
<dbReference type="GO" id="GO:0071897">
    <property type="term" value="P:DNA biosynthetic process"/>
    <property type="evidence" value="ECO:0007669"/>
    <property type="project" value="UniProtKB-ARBA"/>
</dbReference>
<dbReference type="PANTHER" id="PTHR47027">
    <property type="entry name" value="REVERSE TRANSCRIPTASE DOMAIN-CONTAINING PROTEIN"/>
    <property type="match status" value="1"/>
</dbReference>
<feature type="domain" description="Reverse transcriptase" evidence="1">
    <location>
        <begin position="1"/>
        <end position="124"/>
    </location>
</feature>
<dbReference type="SUPFAM" id="SSF56672">
    <property type="entry name" value="DNA/RNA polymerases"/>
    <property type="match status" value="1"/>
</dbReference>
<dbReference type="PROSITE" id="PS50878">
    <property type="entry name" value="RT_POL"/>
    <property type="match status" value="1"/>
</dbReference>
<organism evidence="2 3">
    <name type="scientific">Ignelater luminosus</name>
    <name type="common">Cucubano</name>
    <name type="synonym">Pyrophorus luminosus</name>
    <dbReference type="NCBI Taxonomy" id="2038154"/>
    <lineage>
        <taxon>Eukaryota</taxon>
        <taxon>Metazoa</taxon>
        <taxon>Ecdysozoa</taxon>
        <taxon>Arthropoda</taxon>
        <taxon>Hexapoda</taxon>
        <taxon>Insecta</taxon>
        <taxon>Pterygota</taxon>
        <taxon>Neoptera</taxon>
        <taxon>Endopterygota</taxon>
        <taxon>Coleoptera</taxon>
        <taxon>Polyphaga</taxon>
        <taxon>Elateriformia</taxon>
        <taxon>Elateroidea</taxon>
        <taxon>Elateridae</taxon>
        <taxon>Agrypninae</taxon>
        <taxon>Pyrophorini</taxon>
        <taxon>Ignelater</taxon>
    </lineage>
</organism>
<dbReference type="EMBL" id="VTPC01087598">
    <property type="protein sequence ID" value="KAF2886466.1"/>
    <property type="molecule type" value="Genomic_DNA"/>
</dbReference>
<dbReference type="InterPro" id="IPR043502">
    <property type="entry name" value="DNA/RNA_pol_sf"/>
</dbReference>
<dbReference type="InterPro" id="IPR000477">
    <property type="entry name" value="RT_dom"/>
</dbReference>